<evidence type="ECO:0000313" key="1">
    <source>
        <dbReference type="EMBL" id="KAK1945679.1"/>
    </source>
</evidence>
<dbReference type="Proteomes" id="UP001259832">
    <property type="component" value="Unassembled WGS sequence"/>
</dbReference>
<sequence>MLDGNWLRDDSAAARDLIDGKIHDDIKAMIADSKILRPAWRIRDELSAEKTRWNWLLKWLTITPKIKTKQIHVLVKVPDMMMVLCPCVLLLLKLNGVYGSRSSKYLQERILELRLSCIEHEESRI</sequence>
<proteinExistence type="predicted"/>
<protein>
    <submittedName>
        <fullName evidence="1">Uncharacterized protein</fullName>
    </submittedName>
</protein>
<accession>A0AAD9GW53</accession>
<evidence type="ECO:0000313" key="2">
    <source>
        <dbReference type="Proteomes" id="UP001259832"/>
    </source>
</evidence>
<gene>
    <name evidence="1" type="ORF">P3T76_002727</name>
</gene>
<organism evidence="1 2">
    <name type="scientific">Phytophthora citrophthora</name>
    <dbReference type="NCBI Taxonomy" id="4793"/>
    <lineage>
        <taxon>Eukaryota</taxon>
        <taxon>Sar</taxon>
        <taxon>Stramenopiles</taxon>
        <taxon>Oomycota</taxon>
        <taxon>Peronosporomycetes</taxon>
        <taxon>Peronosporales</taxon>
        <taxon>Peronosporaceae</taxon>
        <taxon>Phytophthora</taxon>
    </lineage>
</organism>
<reference evidence="1" key="1">
    <citation type="submission" date="2023-08" db="EMBL/GenBank/DDBJ databases">
        <title>Reference Genome Resource for the Citrus Pathogen Phytophthora citrophthora.</title>
        <authorList>
            <person name="Moller H."/>
            <person name="Coetzee B."/>
            <person name="Rose L.J."/>
            <person name="Van Niekerk J.M."/>
        </authorList>
    </citation>
    <scope>NUCLEOTIDE SEQUENCE</scope>
    <source>
        <strain evidence="1">STE-U-9442</strain>
    </source>
</reference>
<comment type="caution">
    <text evidence="1">The sequence shown here is derived from an EMBL/GenBank/DDBJ whole genome shotgun (WGS) entry which is preliminary data.</text>
</comment>
<dbReference type="EMBL" id="JASMQC010000004">
    <property type="protein sequence ID" value="KAK1945679.1"/>
    <property type="molecule type" value="Genomic_DNA"/>
</dbReference>
<keyword evidence="2" id="KW-1185">Reference proteome</keyword>
<name>A0AAD9GW53_9STRA</name>
<dbReference type="AlphaFoldDB" id="A0AAD9GW53"/>